<proteinExistence type="inferred from homology"/>
<dbReference type="OrthoDB" id="1933717at2759"/>
<evidence type="ECO:0000256" key="1">
    <source>
        <dbReference type="ARBA" id="ARBA00006484"/>
    </source>
</evidence>
<feature type="region of interest" description="Disordered" evidence="3">
    <location>
        <begin position="1"/>
        <end position="34"/>
    </location>
</feature>
<accession>A0A1Y2B959</accession>
<gene>
    <name evidence="5" type="ORF">BCR39DRAFT_587498</name>
</gene>
<organism evidence="5 6">
    <name type="scientific">Naematelia encephala</name>
    <dbReference type="NCBI Taxonomy" id="71784"/>
    <lineage>
        <taxon>Eukaryota</taxon>
        <taxon>Fungi</taxon>
        <taxon>Dikarya</taxon>
        <taxon>Basidiomycota</taxon>
        <taxon>Agaricomycotina</taxon>
        <taxon>Tremellomycetes</taxon>
        <taxon>Tremellales</taxon>
        <taxon>Naemateliaceae</taxon>
        <taxon>Naematelia</taxon>
    </lineage>
</organism>
<feature type="domain" description="Ketoreductase" evidence="4">
    <location>
        <begin position="34"/>
        <end position="174"/>
    </location>
</feature>
<dbReference type="Proteomes" id="UP000193986">
    <property type="component" value="Unassembled WGS sequence"/>
</dbReference>
<keyword evidence="6" id="KW-1185">Reference proteome</keyword>
<evidence type="ECO:0000313" key="5">
    <source>
        <dbReference type="EMBL" id="ORY31401.1"/>
    </source>
</evidence>
<evidence type="ECO:0000256" key="2">
    <source>
        <dbReference type="ARBA" id="ARBA00023002"/>
    </source>
</evidence>
<dbReference type="SMART" id="SM00822">
    <property type="entry name" value="PKS_KR"/>
    <property type="match status" value="1"/>
</dbReference>
<dbReference type="AlphaFoldDB" id="A0A1Y2B959"/>
<dbReference type="GO" id="GO:0016491">
    <property type="term" value="F:oxidoreductase activity"/>
    <property type="evidence" value="ECO:0007669"/>
    <property type="project" value="UniProtKB-KW"/>
</dbReference>
<dbReference type="InterPro" id="IPR057326">
    <property type="entry name" value="KR_dom"/>
</dbReference>
<dbReference type="InParanoid" id="A0A1Y2B959"/>
<dbReference type="Pfam" id="PF00106">
    <property type="entry name" value="adh_short"/>
    <property type="match status" value="1"/>
</dbReference>
<reference evidence="5 6" key="1">
    <citation type="submission" date="2016-07" db="EMBL/GenBank/DDBJ databases">
        <title>Pervasive Adenine N6-methylation of Active Genes in Fungi.</title>
        <authorList>
            <consortium name="DOE Joint Genome Institute"/>
            <person name="Mondo S.J."/>
            <person name="Dannebaum R.O."/>
            <person name="Kuo R.C."/>
            <person name="Labutti K."/>
            <person name="Haridas S."/>
            <person name="Kuo A."/>
            <person name="Salamov A."/>
            <person name="Ahrendt S.R."/>
            <person name="Lipzen A."/>
            <person name="Sullivan W."/>
            <person name="Andreopoulos W.B."/>
            <person name="Clum A."/>
            <person name="Lindquist E."/>
            <person name="Daum C."/>
            <person name="Ramamoorthy G.K."/>
            <person name="Gryganskyi A."/>
            <person name="Culley D."/>
            <person name="Magnuson J.K."/>
            <person name="James T.Y."/>
            <person name="O'Malley M.A."/>
            <person name="Stajich J.E."/>
            <person name="Spatafora J.W."/>
            <person name="Visel A."/>
            <person name="Grigoriev I.V."/>
        </authorList>
    </citation>
    <scope>NUCLEOTIDE SEQUENCE [LARGE SCALE GENOMIC DNA]</scope>
    <source>
        <strain evidence="5 6">68-887.2</strain>
    </source>
</reference>
<dbReference type="STRING" id="71784.A0A1Y2B959"/>
<dbReference type="InterPro" id="IPR036291">
    <property type="entry name" value="NAD(P)-bd_dom_sf"/>
</dbReference>
<sequence>MADAPPFPSPTQRWHRSAQPSTSPTRPELSAKGKSVIVTGGGTGIGGETARYFAEAGASRIALLGRREKPLLDNKAFIENKFPGVEVFTIPTDVTKKIAVDAAFSQFAGDGKINVLVHSAAVVGPKEGLAHVDGEEYLEAIQANISSSLWIAKAFLRHAAPDAVAIAINSLSAHLSLSDDWASYSVAKMAMFRLWDTVAFANPNLSVFHTQPGVVLTEMNLKVGGAASFEGIKTDDVSLPASFNLWLASPEARFLKGKFLWCNWDVDELKAQAKEIEAGTKLNIGLVGWPFENAS</sequence>
<name>A0A1Y2B959_9TREE</name>
<evidence type="ECO:0000256" key="3">
    <source>
        <dbReference type="SAM" id="MobiDB-lite"/>
    </source>
</evidence>
<protein>
    <recommendedName>
        <fullName evidence="4">Ketoreductase domain-containing protein</fullName>
    </recommendedName>
</protein>
<evidence type="ECO:0000313" key="6">
    <source>
        <dbReference type="Proteomes" id="UP000193986"/>
    </source>
</evidence>
<dbReference type="InterPro" id="IPR002347">
    <property type="entry name" value="SDR_fam"/>
</dbReference>
<dbReference type="CDD" id="cd05233">
    <property type="entry name" value="SDR_c"/>
    <property type="match status" value="1"/>
</dbReference>
<comment type="caution">
    <text evidence="5">The sequence shown here is derived from an EMBL/GenBank/DDBJ whole genome shotgun (WGS) entry which is preliminary data.</text>
</comment>
<evidence type="ECO:0000259" key="4">
    <source>
        <dbReference type="SMART" id="SM00822"/>
    </source>
</evidence>
<dbReference type="PRINTS" id="PR00081">
    <property type="entry name" value="GDHRDH"/>
</dbReference>
<dbReference type="Gene3D" id="3.40.50.720">
    <property type="entry name" value="NAD(P)-binding Rossmann-like Domain"/>
    <property type="match status" value="1"/>
</dbReference>
<keyword evidence="2" id="KW-0560">Oxidoreductase</keyword>
<comment type="similarity">
    <text evidence="1">Belongs to the short-chain dehydrogenases/reductases (SDR) family.</text>
</comment>
<dbReference type="SUPFAM" id="SSF51735">
    <property type="entry name" value="NAD(P)-binding Rossmann-fold domains"/>
    <property type="match status" value="1"/>
</dbReference>
<dbReference type="PANTHER" id="PTHR42901">
    <property type="entry name" value="ALCOHOL DEHYDROGENASE"/>
    <property type="match status" value="1"/>
</dbReference>
<dbReference type="EMBL" id="MCFC01000015">
    <property type="protein sequence ID" value="ORY31401.1"/>
    <property type="molecule type" value="Genomic_DNA"/>
</dbReference>
<dbReference type="PANTHER" id="PTHR42901:SF1">
    <property type="entry name" value="ALCOHOL DEHYDROGENASE"/>
    <property type="match status" value="1"/>
</dbReference>